<proteinExistence type="predicted"/>
<keyword evidence="2" id="KW-1185">Reference proteome</keyword>
<evidence type="ECO:0000313" key="1">
    <source>
        <dbReference type="EMBL" id="KAI9458045.1"/>
    </source>
</evidence>
<organism evidence="1 2">
    <name type="scientific">Russula earlei</name>
    <dbReference type="NCBI Taxonomy" id="71964"/>
    <lineage>
        <taxon>Eukaryota</taxon>
        <taxon>Fungi</taxon>
        <taxon>Dikarya</taxon>
        <taxon>Basidiomycota</taxon>
        <taxon>Agaricomycotina</taxon>
        <taxon>Agaricomycetes</taxon>
        <taxon>Russulales</taxon>
        <taxon>Russulaceae</taxon>
        <taxon>Russula</taxon>
    </lineage>
</organism>
<gene>
    <name evidence="1" type="ORF">F5148DRAFT_1151096</name>
</gene>
<name>A0ACC0U1M2_9AGAM</name>
<sequence>MVLNPRHSTAVKRRGNTVSPPPSPPRNCKHHRLERPPDRNERKRRFFSSTDCNRWKAVKRRRVQQHQTHLCTGIQDMPVKLLLMISTHLDNDDLRTLVLASRSIGQSLLPEYLHRCGLEANDTSEGGSEVTLHEPSGYASLGLWSAIHTFKPPEKMFCSIPCSPLEARTAMRFLTRFLIEPSNTRNLRDFHLLLHGSDPLLLASGFIKMHQLFNTLPLTRLHFAGFGSVDCLPSSIALRSGACSSHTINLLDISSDYAFAPRIAETMMGILKHSPIESLFLCIVSLKPSHWTTLLGELNMTSLEKLILEGDIPGPALIHFLTKHKGLKSIHIQCNPFLPNLLTLCAPLGICCDIGERLGNLTSLYNLEVEMSQFQPHDPTFLCLLQIVSHFQNLNHLGLQILPTLPSASPHTNLSHYDSDGYPTRELRQIHTLSWFLNQACLSHRDMDIMCAYVRSFPMVERVYWEDAGDECVRAYVMTTWQVIHVNVNTFLGFILTYVRISIIGEIDPHQPPWFRSRSHTHTSTPQKLASERYKDMTWDVCDKFVGPMPIAEFLSEFVPEASQARKTECIISFDKRSISHNEDHFIQAIKTSGLTDNLTFVNTTVKQDKAILGRPDIVIYRKREGHQENERLTSLDWRVVDVWIENKKGKEDIFHNLTHMRQEVGVECHVRWTDGAIYTEIFDWAKDPNTLSEFIWRLNSLTFAQHGYDTTVTSVSKNNKGVGDAQSTLAVYMDIEKIEVEDLRQILVNDDHATDGQPKPYIIWKPIWETKTLFGWLTFGFVGHDVERNKLVYLKDYWRTNFPGIEKEGDIYCNLLEAKPLSMFGSTWELCQVIQDAMIAHTDAYNKAKILHQDVSAGNILIAPDQSDNIESFYWVLIYIVMKCQHSAIEGQSQDMQHVFDGYRDVDEDGVIQGGDGKLSFLHKLILHLDSFGFVLEPCHQIIEELRTLLKTFYDDISPKSIMPEPQAERNVQMEVKDAHGKLCSSEWVLNLITRNLESKNWSDNDGSLSKNIVGHDPTFSRGCHKRKAKDDDSPVEMGIARRLSRKAVHVQGNSLPCIIALDSLSSRTGSTSAAQPALDPLSSQLIALARLVPHPYRISYVETLVMPRNKRPILSLLFKLPPAAFNTDLVLSGKIQTRFNYKNANYIIWLE</sequence>
<dbReference type="Proteomes" id="UP001207468">
    <property type="component" value="Unassembled WGS sequence"/>
</dbReference>
<dbReference type="EMBL" id="JAGFNK010000215">
    <property type="protein sequence ID" value="KAI9458045.1"/>
    <property type="molecule type" value="Genomic_DNA"/>
</dbReference>
<comment type="caution">
    <text evidence="1">The sequence shown here is derived from an EMBL/GenBank/DDBJ whole genome shotgun (WGS) entry which is preliminary data.</text>
</comment>
<protein>
    <submittedName>
        <fullName evidence="1">Uncharacterized protein</fullName>
    </submittedName>
</protein>
<reference evidence="1" key="1">
    <citation type="submission" date="2021-03" db="EMBL/GenBank/DDBJ databases">
        <title>Evolutionary priming and transition to the ectomycorrhizal habit in an iconic lineage of mushroom-forming fungi: is preadaptation a requirement?</title>
        <authorList>
            <consortium name="DOE Joint Genome Institute"/>
            <person name="Looney B.P."/>
            <person name="Miyauchi S."/>
            <person name="Morin E."/>
            <person name="Drula E."/>
            <person name="Courty P.E."/>
            <person name="Chicoki N."/>
            <person name="Fauchery L."/>
            <person name="Kohler A."/>
            <person name="Kuo A."/>
            <person name="LaButti K."/>
            <person name="Pangilinan J."/>
            <person name="Lipzen A."/>
            <person name="Riley R."/>
            <person name="Andreopoulos W."/>
            <person name="He G."/>
            <person name="Johnson J."/>
            <person name="Barry K.W."/>
            <person name="Grigoriev I.V."/>
            <person name="Nagy L."/>
            <person name="Hibbett D."/>
            <person name="Henrissat B."/>
            <person name="Matheny P.B."/>
            <person name="Labbe J."/>
            <person name="Martin A.F."/>
        </authorList>
    </citation>
    <scope>NUCLEOTIDE SEQUENCE</scope>
    <source>
        <strain evidence="1">BPL698</strain>
    </source>
</reference>
<accession>A0ACC0U1M2</accession>
<evidence type="ECO:0000313" key="2">
    <source>
        <dbReference type="Proteomes" id="UP001207468"/>
    </source>
</evidence>